<dbReference type="Gene3D" id="2.40.50.100">
    <property type="match status" value="1"/>
</dbReference>
<dbReference type="InterPro" id="IPR011054">
    <property type="entry name" value="Rudment_hybrid_motif"/>
</dbReference>
<dbReference type="FunFam" id="2.40.50.100:FF:000003">
    <property type="entry name" value="Acetyl-CoA carboxylase biotin carboxyl carrier protein"/>
    <property type="match status" value="1"/>
</dbReference>
<dbReference type="GO" id="GO:0004075">
    <property type="term" value="F:biotin carboxylase activity"/>
    <property type="evidence" value="ECO:0007669"/>
    <property type="project" value="UniProtKB-EC"/>
</dbReference>
<evidence type="ECO:0000256" key="6">
    <source>
        <dbReference type="ARBA" id="ARBA00022598"/>
    </source>
</evidence>
<dbReference type="Pfam" id="PF21139">
    <property type="entry name" value="BT_MCC_alpha"/>
    <property type="match status" value="1"/>
</dbReference>
<dbReference type="InterPro" id="IPR005479">
    <property type="entry name" value="CPAse_ATP-bd"/>
</dbReference>
<dbReference type="SUPFAM" id="SSF51246">
    <property type="entry name" value="Rudiment single hybrid motif"/>
    <property type="match status" value="1"/>
</dbReference>
<dbReference type="SUPFAM" id="SSF52440">
    <property type="entry name" value="PreATP-grasp domain"/>
    <property type="match status" value="1"/>
</dbReference>
<dbReference type="PROSITE" id="PS00866">
    <property type="entry name" value="CPSASE_1"/>
    <property type="match status" value="1"/>
</dbReference>
<keyword evidence="8 13" id="KW-0067">ATP-binding</keyword>
<evidence type="ECO:0000256" key="8">
    <source>
        <dbReference type="ARBA" id="ARBA00022840"/>
    </source>
</evidence>
<keyword evidence="7 13" id="KW-0547">Nucleotide-binding</keyword>
<dbReference type="PANTHER" id="PTHR18866">
    <property type="entry name" value="CARBOXYLASE:PYRUVATE/ACETYL-COA/PROPIONYL-COA CARBOXYLASE"/>
    <property type="match status" value="1"/>
</dbReference>
<dbReference type="SMART" id="SM00878">
    <property type="entry name" value="Biotin_carb_C"/>
    <property type="match status" value="1"/>
</dbReference>
<dbReference type="Pfam" id="PF02786">
    <property type="entry name" value="CPSase_L_D2"/>
    <property type="match status" value="1"/>
</dbReference>
<evidence type="ECO:0000259" key="15">
    <source>
        <dbReference type="PROSITE" id="PS50975"/>
    </source>
</evidence>
<dbReference type="Gene3D" id="3.30.470.20">
    <property type="entry name" value="ATP-grasp fold, B domain"/>
    <property type="match status" value="1"/>
</dbReference>
<name>A0A0B3C4B2_9PSED</name>
<evidence type="ECO:0000313" key="17">
    <source>
        <dbReference type="EMBL" id="KHO66367.1"/>
    </source>
</evidence>
<organism evidence="17 18">
    <name type="scientific">Pseudomonas flexibilis</name>
    <dbReference type="NCBI Taxonomy" id="706570"/>
    <lineage>
        <taxon>Bacteria</taxon>
        <taxon>Pseudomonadati</taxon>
        <taxon>Pseudomonadota</taxon>
        <taxon>Gammaproteobacteria</taxon>
        <taxon>Pseudomonadales</taxon>
        <taxon>Pseudomonadaceae</taxon>
        <taxon>Pseudomonas</taxon>
    </lineage>
</organism>
<dbReference type="CDD" id="cd06850">
    <property type="entry name" value="biotinyl_domain"/>
    <property type="match status" value="1"/>
</dbReference>
<dbReference type="Proteomes" id="UP000030980">
    <property type="component" value="Unassembled WGS sequence"/>
</dbReference>
<keyword evidence="18" id="KW-1185">Reference proteome</keyword>
<evidence type="ECO:0000256" key="10">
    <source>
        <dbReference type="ARBA" id="ARBA00023267"/>
    </source>
</evidence>
<dbReference type="SUPFAM" id="SSF51230">
    <property type="entry name" value="Single hybrid motif"/>
    <property type="match status" value="1"/>
</dbReference>
<dbReference type="Pfam" id="PF02785">
    <property type="entry name" value="Biotin_carb_C"/>
    <property type="match status" value="1"/>
</dbReference>
<dbReference type="Gene3D" id="3.30.700.40">
    <property type="match status" value="1"/>
</dbReference>
<comment type="catalytic activity">
    <reaction evidence="12">
        <text>N(6)-biotinyl-L-lysyl-[protein] + hydrogencarbonate + ATP = N(6)-carboxybiotinyl-L-lysyl-[protein] + ADP + phosphate + H(+)</text>
        <dbReference type="Rhea" id="RHEA:13501"/>
        <dbReference type="Rhea" id="RHEA-COMP:10505"/>
        <dbReference type="Rhea" id="RHEA-COMP:10506"/>
        <dbReference type="ChEBI" id="CHEBI:15378"/>
        <dbReference type="ChEBI" id="CHEBI:17544"/>
        <dbReference type="ChEBI" id="CHEBI:30616"/>
        <dbReference type="ChEBI" id="CHEBI:43474"/>
        <dbReference type="ChEBI" id="CHEBI:83144"/>
        <dbReference type="ChEBI" id="CHEBI:83145"/>
        <dbReference type="ChEBI" id="CHEBI:456216"/>
        <dbReference type="EC" id="6.3.4.14"/>
    </reaction>
</comment>
<dbReference type="InterPro" id="IPR011761">
    <property type="entry name" value="ATP-grasp"/>
</dbReference>
<keyword evidence="6" id="KW-0436">Ligase</keyword>
<evidence type="ECO:0000256" key="12">
    <source>
        <dbReference type="ARBA" id="ARBA00048600"/>
    </source>
</evidence>
<comment type="caution">
    <text evidence="17">The sequence shown here is derived from an EMBL/GenBank/DDBJ whole genome shotgun (WGS) entry which is preliminary data.</text>
</comment>
<dbReference type="InterPro" id="IPR000089">
    <property type="entry name" value="Biotin_lipoyl"/>
</dbReference>
<evidence type="ECO:0000256" key="4">
    <source>
        <dbReference type="ARBA" id="ARBA00011750"/>
    </source>
</evidence>
<evidence type="ECO:0000313" key="18">
    <source>
        <dbReference type="Proteomes" id="UP000030980"/>
    </source>
</evidence>
<dbReference type="PROSITE" id="PS50979">
    <property type="entry name" value="BC"/>
    <property type="match status" value="1"/>
</dbReference>
<dbReference type="RefSeq" id="WP_039605779.1">
    <property type="nucleotide sequence ID" value="NZ_FMUP01000012.1"/>
</dbReference>
<dbReference type="Pfam" id="PF00289">
    <property type="entry name" value="Biotin_carb_N"/>
    <property type="match status" value="1"/>
</dbReference>
<evidence type="ECO:0000256" key="2">
    <source>
        <dbReference type="ARBA" id="ARBA00003761"/>
    </source>
</evidence>
<feature type="domain" description="Biotin carboxylation" evidence="16">
    <location>
        <begin position="3"/>
        <end position="448"/>
    </location>
</feature>
<sequence length="662" mass="71640">MPAFNKILIANRGEIACRVMRTAHELGYRTVAVYSEADANARHVQLADEAVCIGPAQVNQSYLVIDNIIAAAKKTGADAIHPGYGFLSENADFARACEAAGIVFIGPTVKAIHLMGSKRLSKIAMLEASVPCIPGYEGAAQDDETLIREAERIGYPLMIKASAGGGGRGMRLVHEAGQLQEQIRTARSEAQNAFGSGELILERAVIRPRHVEIQVFGDQHGNIVYLGERDCSVQRRHQKVVEEAPCPVMTPELRKAMGEAAVKAAASVNYVGAGTVEFLLDASGEFFFLEMNTRLQVEHPVTELITGQDLVAWQIRAAEGQPLPLKQEEIQLTGHAIEVRLYAEDAAHNFLPQTGKVLRWEPELLDGVRIDHGLVEGQDVTPFYDPMLAKVIAYGATRADALRKLIRAVENCVLLGVNGNQRFLANLLNHPEFAAGKATTAFIAEHFSNDESLTPQAPAARELAVAAALLYQASANGRAHQQQLAGWRSAGSAPWQFTLKQGEQSHKVALQVQRDGTQPALLASVGDSQLSLRLLHSDGRWLTFELDGIRQRQAYHLDGENLWLYGHFGNLALTDVSHAPAGGQSAASSGTIKAPMDGAIVDVLVGEGVRVTKGQLLVVLEAMKMEHPLKAGIDGVIRRVGASRGDQVKNRQVLVEIEAEEA</sequence>
<evidence type="ECO:0000256" key="9">
    <source>
        <dbReference type="ARBA" id="ARBA00022946"/>
    </source>
</evidence>
<dbReference type="InterPro" id="IPR048429">
    <property type="entry name" value="MCC_alpha_BT"/>
</dbReference>
<dbReference type="InterPro" id="IPR005481">
    <property type="entry name" value="BC-like_N"/>
</dbReference>
<dbReference type="InterPro" id="IPR050856">
    <property type="entry name" value="Biotin_carboxylase_complex"/>
</dbReference>
<dbReference type="InterPro" id="IPR005482">
    <property type="entry name" value="Biotin_COase_C"/>
</dbReference>
<comment type="pathway">
    <text evidence="3">Lipid metabolism; malonyl-CoA biosynthesis; malonyl-CoA from acetyl-CoA: step 1/1.</text>
</comment>
<comment type="function">
    <text evidence="2">This protein is a component of the acetyl coenzyme A carboxylase complex; first, biotin carboxylase catalyzes the carboxylation of the carrier protein and then the transcarboxylase transfers the carboxyl group to form malonyl-CoA.</text>
</comment>
<dbReference type="GO" id="GO:0005524">
    <property type="term" value="F:ATP binding"/>
    <property type="evidence" value="ECO:0007669"/>
    <property type="project" value="UniProtKB-UniRule"/>
</dbReference>
<dbReference type="PROSITE" id="PS00867">
    <property type="entry name" value="CPSASE_2"/>
    <property type="match status" value="1"/>
</dbReference>
<dbReference type="GO" id="GO:0046872">
    <property type="term" value="F:metal ion binding"/>
    <property type="evidence" value="ECO:0007669"/>
    <property type="project" value="InterPro"/>
</dbReference>
<keyword evidence="10" id="KW-0092">Biotin</keyword>
<dbReference type="PANTHER" id="PTHR18866:SF33">
    <property type="entry name" value="METHYLCROTONOYL-COA CARBOXYLASE SUBUNIT ALPHA, MITOCHONDRIAL-RELATED"/>
    <property type="match status" value="1"/>
</dbReference>
<proteinExistence type="predicted"/>
<feature type="domain" description="Lipoyl-binding" evidence="14">
    <location>
        <begin position="589"/>
        <end position="658"/>
    </location>
</feature>
<evidence type="ECO:0000256" key="7">
    <source>
        <dbReference type="ARBA" id="ARBA00022741"/>
    </source>
</evidence>
<dbReference type="STRING" id="706570.PT85_01990"/>
<dbReference type="PROSITE" id="PS00188">
    <property type="entry name" value="BIOTIN"/>
    <property type="match status" value="1"/>
</dbReference>
<dbReference type="FunFam" id="3.30.1490.20:FF:000003">
    <property type="entry name" value="acetyl-CoA carboxylase isoform X1"/>
    <property type="match status" value="1"/>
</dbReference>
<evidence type="ECO:0000256" key="3">
    <source>
        <dbReference type="ARBA" id="ARBA00004956"/>
    </source>
</evidence>
<dbReference type="SUPFAM" id="SSF56059">
    <property type="entry name" value="Glutathione synthetase ATP-binding domain-like"/>
    <property type="match status" value="1"/>
</dbReference>
<dbReference type="PROSITE" id="PS50975">
    <property type="entry name" value="ATP_GRASP"/>
    <property type="match status" value="1"/>
</dbReference>
<dbReference type="InterPro" id="IPR011053">
    <property type="entry name" value="Single_hybrid_motif"/>
</dbReference>
<evidence type="ECO:0000256" key="5">
    <source>
        <dbReference type="ARBA" id="ARBA00017242"/>
    </source>
</evidence>
<keyword evidence="9" id="KW-0809">Transit peptide</keyword>
<reference evidence="17 18" key="1">
    <citation type="submission" date="2014-11" db="EMBL/GenBank/DDBJ databases">
        <title>Genome sequence of Pseudomonas tuomuerensis JCM 14085.</title>
        <authorList>
            <person name="Shin S.-K."/>
            <person name="Yi H."/>
        </authorList>
    </citation>
    <scope>NUCLEOTIDE SEQUENCE [LARGE SCALE GENOMIC DNA]</scope>
    <source>
        <strain evidence="17 18">JCM 14085</strain>
    </source>
</reference>
<dbReference type="InterPro" id="IPR016185">
    <property type="entry name" value="PreATP-grasp_dom_sf"/>
</dbReference>
<dbReference type="NCBIfam" id="NF006367">
    <property type="entry name" value="PRK08591.1"/>
    <property type="match status" value="1"/>
</dbReference>
<comment type="cofactor">
    <cofactor evidence="1">
        <name>biotin</name>
        <dbReference type="ChEBI" id="CHEBI:57586"/>
    </cofactor>
</comment>
<dbReference type="PROSITE" id="PS50968">
    <property type="entry name" value="BIOTINYL_LIPOYL"/>
    <property type="match status" value="1"/>
</dbReference>
<dbReference type="EMBL" id="JTAK01000001">
    <property type="protein sequence ID" value="KHO66367.1"/>
    <property type="molecule type" value="Genomic_DNA"/>
</dbReference>
<evidence type="ECO:0000259" key="14">
    <source>
        <dbReference type="PROSITE" id="PS50968"/>
    </source>
</evidence>
<comment type="subunit">
    <text evidence="4">Acetyl-CoA carboxylase is a heterohexamer of biotin carboxyl carrier protein, biotin carboxylase and the two subunits of carboxyl transferase in a 2:2 complex.</text>
</comment>
<dbReference type="InterPro" id="IPR001882">
    <property type="entry name" value="Biotin_BS"/>
</dbReference>
<evidence type="ECO:0000259" key="16">
    <source>
        <dbReference type="PROSITE" id="PS50979"/>
    </source>
</evidence>
<dbReference type="AlphaFoldDB" id="A0A0B3C4B2"/>
<gene>
    <name evidence="17" type="ORF">PT85_01990</name>
</gene>
<protein>
    <recommendedName>
        <fullName evidence="5">Biotin carboxylase</fullName>
    </recommendedName>
    <alternativeName>
        <fullName evidence="11">Acetyl-coenzyme A carboxylase biotin carboxylase subunit A</fullName>
    </alternativeName>
</protein>
<dbReference type="InterPro" id="IPR011764">
    <property type="entry name" value="Biotin_carboxylation_dom"/>
</dbReference>
<evidence type="ECO:0000256" key="1">
    <source>
        <dbReference type="ARBA" id="ARBA00001953"/>
    </source>
</evidence>
<accession>A0A0B3C4B2</accession>
<dbReference type="Pfam" id="PF00364">
    <property type="entry name" value="Biotin_lipoyl"/>
    <property type="match status" value="1"/>
</dbReference>
<feature type="domain" description="ATP-grasp" evidence="15">
    <location>
        <begin position="122"/>
        <end position="319"/>
    </location>
</feature>
<dbReference type="FunFam" id="3.40.50.20:FF:000010">
    <property type="entry name" value="Propionyl-CoA carboxylase subunit alpha"/>
    <property type="match status" value="1"/>
</dbReference>
<dbReference type="FunFam" id="3.30.470.20:FF:000028">
    <property type="entry name" value="Methylcrotonoyl-CoA carboxylase subunit alpha, mitochondrial"/>
    <property type="match status" value="1"/>
</dbReference>
<evidence type="ECO:0000256" key="13">
    <source>
        <dbReference type="PROSITE-ProRule" id="PRU00409"/>
    </source>
</evidence>
<dbReference type="OrthoDB" id="9763189at2"/>
<evidence type="ECO:0000256" key="11">
    <source>
        <dbReference type="ARBA" id="ARBA00033786"/>
    </source>
</evidence>